<keyword evidence="2" id="KW-0418">Kinase</keyword>
<reference evidence="3" key="1">
    <citation type="journal article" date="2019" name="Int. J. Syst. Evol. Microbiol.">
        <title>The Global Catalogue of Microorganisms (GCM) 10K type strain sequencing project: providing services to taxonomists for standard genome sequencing and annotation.</title>
        <authorList>
            <consortium name="The Broad Institute Genomics Platform"/>
            <consortium name="The Broad Institute Genome Sequencing Center for Infectious Disease"/>
            <person name="Wu L."/>
            <person name="Ma J."/>
        </authorList>
    </citation>
    <scope>NUCLEOTIDE SEQUENCE [LARGE SCALE GENOMIC DNA]</scope>
    <source>
        <strain evidence="3">CGMCC 1.12286</strain>
    </source>
</reference>
<organism evidence="2 3">
    <name type="scientific">Alicyclobacillus fodiniaquatilis</name>
    <dbReference type="NCBI Taxonomy" id="1661150"/>
    <lineage>
        <taxon>Bacteria</taxon>
        <taxon>Bacillati</taxon>
        <taxon>Bacillota</taxon>
        <taxon>Bacilli</taxon>
        <taxon>Bacillales</taxon>
        <taxon>Alicyclobacillaceae</taxon>
        <taxon>Alicyclobacillus</taxon>
    </lineage>
</organism>
<evidence type="ECO:0000259" key="1">
    <source>
        <dbReference type="PROSITE" id="PS50011"/>
    </source>
</evidence>
<dbReference type="GO" id="GO:0004674">
    <property type="term" value="F:protein serine/threonine kinase activity"/>
    <property type="evidence" value="ECO:0007669"/>
    <property type="project" value="UniProtKB-KW"/>
</dbReference>
<keyword evidence="3" id="KW-1185">Reference proteome</keyword>
<dbReference type="RefSeq" id="WP_377944764.1">
    <property type="nucleotide sequence ID" value="NZ_JBHUCX010000079.1"/>
</dbReference>
<dbReference type="PROSITE" id="PS50011">
    <property type="entry name" value="PROTEIN_KINASE_DOM"/>
    <property type="match status" value="1"/>
</dbReference>
<comment type="caution">
    <text evidence="2">The sequence shown here is derived from an EMBL/GenBank/DDBJ whole genome shotgun (WGS) entry which is preliminary data.</text>
</comment>
<proteinExistence type="predicted"/>
<dbReference type="InterPro" id="IPR000719">
    <property type="entry name" value="Prot_kinase_dom"/>
</dbReference>
<dbReference type="EMBL" id="JBHUCX010000079">
    <property type="protein sequence ID" value="MFD1676855.1"/>
    <property type="molecule type" value="Genomic_DNA"/>
</dbReference>
<protein>
    <submittedName>
        <fullName evidence="2">Serine/threonine protein kinase</fullName>
    </submittedName>
</protein>
<dbReference type="InterPro" id="IPR011009">
    <property type="entry name" value="Kinase-like_dom_sf"/>
</dbReference>
<gene>
    <name evidence="2" type="ORF">ACFSB2_19455</name>
</gene>
<evidence type="ECO:0000313" key="3">
    <source>
        <dbReference type="Proteomes" id="UP001597079"/>
    </source>
</evidence>
<name>A0ABW4JP00_9BACL</name>
<keyword evidence="2" id="KW-0723">Serine/threonine-protein kinase</keyword>
<dbReference type="Gene3D" id="1.10.510.10">
    <property type="entry name" value="Transferase(Phosphotransferase) domain 1"/>
    <property type="match status" value="1"/>
</dbReference>
<dbReference type="Proteomes" id="UP001597079">
    <property type="component" value="Unassembled WGS sequence"/>
</dbReference>
<sequence>MITKLIDGISFELKEDFDFDFLTEYGQVFTVFDKQDSGYICFGIKNRNGKLFLKVAGASTVRSNVSIEVAVQQLKSTVSIYDDLRHPNLIGIIEHKETKTGYLTVFEWFEGECWGRQYETSDKFVALPLVEKFNIYNDILSFHQQVNKRGYIAVDFYDGCLMYDFTLKRTMICDIEFYSKKPVTNTVGRMRGSSRFMSPEEFQLGAEIDERSNVFLMGATAFQLFGDGNDRSLEKWEAGEDLYHIALKATNIDKANRYQSIDEFLEAWNDTTKTNDPSEF</sequence>
<feature type="domain" description="Protein kinase" evidence="1">
    <location>
        <begin position="17"/>
        <end position="280"/>
    </location>
</feature>
<dbReference type="SUPFAM" id="SSF56112">
    <property type="entry name" value="Protein kinase-like (PK-like)"/>
    <property type="match status" value="1"/>
</dbReference>
<keyword evidence="2" id="KW-0808">Transferase</keyword>
<evidence type="ECO:0000313" key="2">
    <source>
        <dbReference type="EMBL" id="MFD1676855.1"/>
    </source>
</evidence>
<accession>A0ABW4JP00</accession>